<accession>A0A2N9H9T7</accession>
<reference evidence="1" key="1">
    <citation type="submission" date="2018-02" db="EMBL/GenBank/DDBJ databases">
        <authorList>
            <person name="Cohen D.B."/>
            <person name="Kent A.D."/>
        </authorList>
    </citation>
    <scope>NUCLEOTIDE SEQUENCE</scope>
</reference>
<dbReference type="AlphaFoldDB" id="A0A2N9H9T7"/>
<proteinExistence type="predicted"/>
<protein>
    <submittedName>
        <fullName evidence="1">Uncharacterized protein</fullName>
    </submittedName>
</protein>
<name>A0A2N9H9T7_FAGSY</name>
<sequence>MEQPVPTYLFAFAVGDRVSEVGPRLGFMLKQELRAWSKEFAGTEEIKARGEAFWTVRLGEIRSVGVAA</sequence>
<organism evidence="1">
    <name type="scientific">Fagus sylvatica</name>
    <name type="common">Beechnut</name>
    <dbReference type="NCBI Taxonomy" id="28930"/>
    <lineage>
        <taxon>Eukaryota</taxon>
        <taxon>Viridiplantae</taxon>
        <taxon>Streptophyta</taxon>
        <taxon>Embryophyta</taxon>
        <taxon>Tracheophyta</taxon>
        <taxon>Spermatophyta</taxon>
        <taxon>Magnoliopsida</taxon>
        <taxon>eudicotyledons</taxon>
        <taxon>Gunneridae</taxon>
        <taxon>Pentapetalae</taxon>
        <taxon>rosids</taxon>
        <taxon>fabids</taxon>
        <taxon>Fagales</taxon>
        <taxon>Fagaceae</taxon>
        <taxon>Fagus</taxon>
    </lineage>
</organism>
<evidence type="ECO:0000313" key="1">
    <source>
        <dbReference type="EMBL" id="SPD08410.1"/>
    </source>
</evidence>
<gene>
    <name evidence="1" type="ORF">FSB_LOCUS36292</name>
</gene>
<dbReference type="EMBL" id="OIVN01003046">
    <property type="protein sequence ID" value="SPD08410.1"/>
    <property type="molecule type" value="Genomic_DNA"/>
</dbReference>